<protein>
    <submittedName>
        <fullName evidence="1">Uncharacterized protein</fullName>
    </submittedName>
</protein>
<gene>
    <name evidence="1" type="ORF">PXEA_LOCUS13209</name>
</gene>
<reference evidence="1" key="1">
    <citation type="submission" date="2018-11" db="EMBL/GenBank/DDBJ databases">
        <authorList>
            <consortium name="Pathogen Informatics"/>
        </authorList>
    </citation>
    <scope>NUCLEOTIDE SEQUENCE</scope>
</reference>
<name>A0A448WTC5_9PLAT</name>
<accession>A0A448WTC5</accession>
<evidence type="ECO:0000313" key="2">
    <source>
        <dbReference type="Proteomes" id="UP000784294"/>
    </source>
</evidence>
<sequence length="38" mass="3983">MFVIVVEAPKNKWKLTADSQDANAASSPSVGAKDVCFG</sequence>
<organism evidence="1 2">
    <name type="scientific">Protopolystoma xenopodis</name>
    <dbReference type="NCBI Taxonomy" id="117903"/>
    <lineage>
        <taxon>Eukaryota</taxon>
        <taxon>Metazoa</taxon>
        <taxon>Spiralia</taxon>
        <taxon>Lophotrochozoa</taxon>
        <taxon>Platyhelminthes</taxon>
        <taxon>Monogenea</taxon>
        <taxon>Polyopisthocotylea</taxon>
        <taxon>Polystomatidea</taxon>
        <taxon>Polystomatidae</taxon>
        <taxon>Protopolystoma</taxon>
    </lineage>
</organism>
<comment type="caution">
    <text evidence="1">The sequence shown here is derived from an EMBL/GenBank/DDBJ whole genome shotgun (WGS) entry which is preliminary data.</text>
</comment>
<dbReference type="AlphaFoldDB" id="A0A448WTC5"/>
<dbReference type="Proteomes" id="UP000784294">
    <property type="component" value="Unassembled WGS sequence"/>
</dbReference>
<dbReference type="EMBL" id="CAAALY010043184">
    <property type="protein sequence ID" value="VEL19769.1"/>
    <property type="molecule type" value="Genomic_DNA"/>
</dbReference>
<proteinExistence type="predicted"/>
<evidence type="ECO:0000313" key="1">
    <source>
        <dbReference type="EMBL" id="VEL19769.1"/>
    </source>
</evidence>
<keyword evidence="2" id="KW-1185">Reference proteome</keyword>